<dbReference type="SUPFAM" id="SSF47413">
    <property type="entry name" value="lambda repressor-like DNA-binding domains"/>
    <property type="match status" value="1"/>
</dbReference>
<protein>
    <submittedName>
        <fullName evidence="2">Helix-turn-helix domain-containing protein</fullName>
    </submittedName>
</protein>
<dbReference type="Gene3D" id="1.10.260.40">
    <property type="entry name" value="lambda repressor-like DNA-binding domains"/>
    <property type="match status" value="1"/>
</dbReference>
<dbReference type="PROSITE" id="PS50943">
    <property type="entry name" value="HTH_CROC1"/>
    <property type="match status" value="1"/>
</dbReference>
<dbReference type="GO" id="GO:0003677">
    <property type="term" value="F:DNA binding"/>
    <property type="evidence" value="ECO:0007669"/>
    <property type="project" value="InterPro"/>
</dbReference>
<keyword evidence="3" id="KW-1185">Reference proteome</keyword>
<dbReference type="InterPro" id="IPR010982">
    <property type="entry name" value="Lambda_DNA-bd_dom_sf"/>
</dbReference>
<dbReference type="Pfam" id="PF19054">
    <property type="entry name" value="DUF5753"/>
    <property type="match status" value="1"/>
</dbReference>
<dbReference type="AlphaFoldDB" id="A0A939JQZ4"/>
<evidence type="ECO:0000313" key="2">
    <source>
        <dbReference type="EMBL" id="MBO0653790.1"/>
    </source>
</evidence>
<proteinExistence type="predicted"/>
<reference evidence="2" key="1">
    <citation type="submission" date="2021-03" db="EMBL/GenBank/DDBJ databases">
        <title>Streptomyces strains.</title>
        <authorList>
            <person name="Lund M.B."/>
            <person name="Toerring T."/>
        </authorList>
    </citation>
    <scope>NUCLEOTIDE SEQUENCE</scope>
    <source>
        <strain evidence="2">JCM 4242</strain>
    </source>
</reference>
<sequence>MSAVPKSGESAAGSVIALKRDPKQAGAARLLGDQLRRLRQERGLGLKDVAPVIRGSVSKVSRLERGESPPKDRDIHDLLQYYGVSPELAREIEGLVQQTRNEEWWQQYLDVTPGFLKRLISLEGTAARIRTYETHVVPGLLQTQAYARVLVAAAMPDATEEEIKRRVGLRVGRQRILDESRPSIVALLDEAVLHRRVGGPEVMEQQLAHLQELAARDRVNIRVVPFDSGVDVTPAYPITHLHFDDGGPAELVYVEHIDSAQYLTRPKEIDQYRYVLDRLMGAAAHRDASNELLSSAIERCRGRRP</sequence>
<dbReference type="SMART" id="SM00530">
    <property type="entry name" value="HTH_XRE"/>
    <property type="match status" value="1"/>
</dbReference>
<dbReference type="RefSeq" id="WP_086571714.1">
    <property type="nucleotide sequence ID" value="NZ_JAFMOF010000002.1"/>
</dbReference>
<dbReference type="CDD" id="cd00093">
    <property type="entry name" value="HTH_XRE"/>
    <property type="match status" value="1"/>
</dbReference>
<dbReference type="InterPro" id="IPR043917">
    <property type="entry name" value="DUF5753"/>
</dbReference>
<name>A0A939JQZ4_9ACTN</name>
<dbReference type="Pfam" id="PF13560">
    <property type="entry name" value="HTH_31"/>
    <property type="match status" value="1"/>
</dbReference>
<organism evidence="2 3">
    <name type="scientific">Streptomyces triculaminicus</name>
    <dbReference type="NCBI Taxonomy" id="2816232"/>
    <lineage>
        <taxon>Bacteria</taxon>
        <taxon>Bacillati</taxon>
        <taxon>Actinomycetota</taxon>
        <taxon>Actinomycetes</taxon>
        <taxon>Kitasatosporales</taxon>
        <taxon>Streptomycetaceae</taxon>
        <taxon>Streptomyces</taxon>
    </lineage>
</organism>
<feature type="domain" description="HTH cro/C1-type" evidence="1">
    <location>
        <begin position="35"/>
        <end position="89"/>
    </location>
</feature>
<comment type="caution">
    <text evidence="2">The sequence shown here is derived from an EMBL/GenBank/DDBJ whole genome shotgun (WGS) entry which is preliminary data.</text>
</comment>
<evidence type="ECO:0000313" key="3">
    <source>
        <dbReference type="Proteomes" id="UP000664781"/>
    </source>
</evidence>
<accession>A0A939JQZ4</accession>
<gene>
    <name evidence="2" type="ORF">J1792_13675</name>
</gene>
<dbReference type="EMBL" id="JAFMOF010000002">
    <property type="protein sequence ID" value="MBO0653790.1"/>
    <property type="molecule type" value="Genomic_DNA"/>
</dbReference>
<dbReference type="Proteomes" id="UP000664781">
    <property type="component" value="Unassembled WGS sequence"/>
</dbReference>
<dbReference type="InterPro" id="IPR001387">
    <property type="entry name" value="Cro/C1-type_HTH"/>
</dbReference>
<evidence type="ECO:0000259" key="1">
    <source>
        <dbReference type="PROSITE" id="PS50943"/>
    </source>
</evidence>